<dbReference type="AlphaFoldDB" id="A0A1L9VIP1"/>
<gene>
    <name evidence="1" type="ORF">ASPGLDRAFT_1491855</name>
</gene>
<dbReference type="Proteomes" id="UP000184300">
    <property type="component" value="Unassembled WGS sequence"/>
</dbReference>
<accession>A0A1L9VIP1</accession>
<dbReference type="RefSeq" id="XP_022400462.1">
    <property type="nucleotide sequence ID" value="XM_022542005.1"/>
</dbReference>
<name>A0A1L9VIP1_ASPGL</name>
<proteinExistence type="predicted"/>
<evidence type="ECO:0000313" key="2">
    <source>
        <dbReference type="Proteomes" id="UP000184300"/>
    </source>
</evidence>
<dbReference type="VEuPathDB" id="FungiDB:ASPGLDRAFT_1491855"/>
<dbReference type="GeneID" id="34458266"/>
<protein>
    <submittedName>
        <fullName evidence="1">Uncharacterized protein</fullName>
    </submittedName>
</protein>
<evidence type="ECO:0000313" key="1">
    <source>
        <dbReference type="EMBL" id="OJJ83764.1"/>
    </source>
</evidence>
<reference evidence="2" key="1">
    <citation type="journal article" date="2017" name="Genome Biol.">
        <title>Comparative genomics reveals high biological diversity and specific adaptations in the industrially and medically important fungal genus Aspergillus.</title>
        <authorList>
            <person name="de Vries R.P."/>
            <person name="Riley R."/>
            <person name="Wiebenga A."/>
            <person name="Aguilar-Osorio G."/>
            <person name="Amillis S."/>
            <person name="Uchima C.A."/>
            <person name="Anderluh G."/>
            <person name="Asadollahi M."/>
            <person name="Askin M."/>
            <person name="Barry K."/>
            <person name="Battaglia E."/>
            <person name="Bayram O."/>
            <person name="Benocci T."/>
            <person name="Braus-Stromeyer S.A."/>
            <person name="Caldana C."/>
            <person name="Canovas D."/>
            <person name="Cerqueira G.C."/>
            <person name="Chen F."/>
            <person name="Chen W."/>
            <person name="Choi C."/>
            <person name="Clum A."/>
            <person name="Dos Santos R.A."/>
            <person name="Damasio A.R."/>
            <person name="Diallinas G."/>
            <person name="Emri T."/>
            <person name="Fekete E."/>
            <person name="Flipphi M."/>
            <person name="Freyberg S."/>
            <person name="Gallo A."/>
            <person name="Gournas C."/>
            <person name="Habgood R."/>
            <person name="Hainaut M."/>
            <person name="Harispe M.L."/>
            <person name="Henrissat B."/>
            <person name="Hilden K.S."/>
            <person name="Hope R."/>
            <person name="Hossain A."/>
            <person name="Karabika E."/>
            <person name="Karaffa L."/>
            <person name="Karanyi Z."/>
            <person name="Krasevec N."/>
            <person name="Kuo A."/>
            <person name="Kusch H."/>
            <person name="LaButti K."/>
            <person name="Lagendijk E.L."/>
            <person name="Lapidus A."/>
            <person name="Levasseur A."/>
            <person name="Lindquist E."/>
            <person name="Lipzen A."/>
            <person name="Logrieco A.F."/>
            <person name="MacCabe A."/>
            <person name="Maekelae M.R."/>
            <person name="Malavazi I."/>
            <person name="Melin P."/>
            <person name="Meyer V."/>
            <person name="Mielnichuk N."/>
            <person name="Miskei M."/>
            <person name="Molnar A.P."/>
            <person name="Mule G."/>
            <person name="Ngan C.Y."/>
            <person name="Orejas M."/>
            <person name="Orosz E."/>
            <person name="Ouedraogo J.P."/>
            <person name="Overkamp K.M."/>
            <person name="Park H.-S."/>
            <person name="Perrone G."/>
            <person name="Piumi F."/>
            <person name="Punt P.J."/>
            <person name="Ram A.F."/>
            <person name="Ramon A."/>
            <person name="Rauscher S."/>
            <person name="Record E."/>
            <person name="Riano-Pachon D.M."/>
            <person name="Robert V."/>
            <person name="Roehrig J."/>
            <person name="Ruller R."/>
            <person name="Salamov A."/>
            <person name="Salih N.S."/>
            <person name="Samson R.A."/>
            <person name="Sandor E."/>
            <person name="Sanguinetti M."/>
            <person name="Schuetze T."/>
            <person name="Sepcic K."/>
            <person name="Shelest E."/>
            <person name="Sherlock G."/>
            <person name="Sophianopoulou V."/>
            <person name="Squina F.M."/>
            <person name="Sun H."/>
            <person name="Susca A."/>
            <person name="Todd R.B."/>
            <person name="Tsang A."/>
            <person name="Unkles S.E."/>
            <person name="van de Wiele N."/>
            <person name="van Rossen-Uffink D."/>
            <person name="Oliveira J.V."/>
            <person name="Vesth T.C."/>
            <person name="Visser J."/>
            <person name="Yu J.-H."/>
            <person name="Zhou M."/>
            <person name="Andersen M.R."/>
            <person name="Archer D.B."/>
            <person name="Baker S.E."/>
            <person name="Benoit I."/>
            <person name="Brakhage A.A."/>
            <person name="Braus G.H."/>
            <person name="Fischer R."/>
            <person name="Frisvad J.C."/>
            <person name="Goldman G.H."/>
            <person name="Houbraken J."/>
            <person name="Oakley B."/>
            <person name="Pocsi I."/>
            <person name="Scazzocchio C."/>
            <person name="Seiboth B."/>
            <person name="vanKuyk P.A."/>
            <person name="Wortman J."/>
            <person name="Dyer P.S."/>
            <person name="Grigoriev I.V."/>
        </authorList>
    </citation>
    <scope>NUCLEOTIDE SEQUENCE [LARGE SCALE GENOMIC DNA]</scope>
    <source>
        <strain evidence="2">CBS 516.65</strain>
    </source>
</reference>
<organism evidence="1 2">
    <name type="scientific">Aspergillus glaucus CBS 516.65</name>
    <dbReference type="NCBI Taxonomy" id="1160497"/>
    <lineage>
        <taxon>Eukaryota</taxon>
        <taxon>Fungi</taxon>
        <taxon>Dikarya</taxon>
        <taxon>Ascomycota</taxon>
        <taxon>Pezizomycotina</taxon>
        <taxon>Eurotiomycetes</taxon>
        <taxon>Eurotiomycetidae</taxon>
        <taxon>Eurotiales</taxon>
        <taxon>Aspergillaceae</taxon>
        <taxon>Aspergillus</taxon>
        <taxon>Aspergillus subgen. Aspergillus</taxon>
    </lineage>
</organism>
<keyword evidence="2" id="KW-1185">Reference proteome</keyword>
<sequence>MLITRQCARLLSCLSSKCTSLSSKSSNHGSKILNIPHLPRDTSEALILHSPTVVPPHISYSTMGPTPQANLNQILYLCSRNLNGRKTRSMTRNRQAVSTIS</sequence>
<dbReference type="EMBL" id="KV878898">
    <property type="protein sequence ID" value="OJJ83764.1"/>
    <property type="molecule type" value="Genomic_DNA"/>
</dbReference>